<feature type="chain" id="PRO_5011727762" evidence="1">
    <location>
        <begin position="31"/>
        <end position="410"/>
    </location>
</feature>
<accession>A0A1I4A0R7</accession>
<sequence length="410" mass="44467">MRRSRTGWAMSAVAPWWLGLAFAVSIPADAGQEPSGASFAPLSWRAAVEPAILVPLPIPSEADFTRISGEAGRQLRAASLVIGQSAEFTRLADEIEPRADLKRSARGFPEVDREHKGDPIVGLRPEFDGKLRQPGGLAALRTEDLVFNRAETAPSSAFAASENTDPDRDAAAAFEPWPDGETPMTVRAAAEASPRQPGAVVTMRPAALSERLAQGATPPVQRAVALGSTTPSDADSTPVEVAALPWSRDERAPDAEIFPGSKSRPEFSALIDQDQIGREKRCLAEAIYFEARSEPEEGQAAVAQVVLNRVSSGLYPTTICGVVYQNRRHANACQFSFACEGRSLRVNDTASWRTAVRIADEVTTGKTYVAEIGDSTHYHANYVRPRWARKLEKTDVIGRHIFYKLHPGQT</sequence>
<name>A0A1I4A0R7_9HYPH</name>
<protein>
    <submittedName>
        <fullName evidence="3">Cell wall hydrolase CwlJ, involved in spore germination</fullName>
    </submittedName>
</protein>
<gene>
    <name evidence="3" type="ORF">SAMN05444581_1095</name>
</gene>
<dbReference type="STRING" id="1612308.SAMN05444581_1095"/>
<dbReference type="Proteomes" id="UP000198755">
    <property type="component" value="Unassembled WGS sequence"/>
</dbReference>
<evidence type="ECO:0000259" key="2">
    <source>
        <dbReference type="Pfam" id="PF07486"/>
    </source>
</evidence>
<dbReference type="InterPro" id="IPR042047">
    <property type="entry name" value="SleB_dom1"/>
</dbReference>
<keyword evidence="4" id="KW-1185">Reference proteome</keyword>
<dbReference type="EMBL" id="FOSN01000009">
    <property type="protein sequence ID" value="SFK49707.1"/>
    <property type="molecule type" value="Genomic_DNA"/>
</dbReference>
<dbReference type="Pfam" id="PF07486">
    <property type="entry name" value="Hydrolase_2"/>
    <property type="match status" value="1"/>
</dbReference>
<dbReference type="AlphaFoldDB" id="A0A1I4A0R7"/>
<organism evidence="3 4">
    <name type="scientific">Methylocapsa palsarum</name>
    <dbReference type="NCBI Taxonomy" id="1612308"/>
    <lineage>
        <taxon>Bacteria</taxon>
        <taxon>Pseudomonadati</taxon>
        <taxon>Pseudomonadota</taxon>
        <taxon>Alphaproteobacteria</taxon>
        <taxon>Hyphomicrobiales</taxon>
        <taxon>Beijerinckiaceae</taxon>
        <taxon>Methylocapsa</taxon>
    </lineage>
</organism>
<evidence type="ECO:0000256" key="1">
    <source>
        <dbReference type="SAM" id="SignalP"/>
    </source>
</evidence>
<keyword evidence="3" id="KW-0378">Hydrolase</keyword>
<feature type="domain" description="Cell wall hydrolase SleB" evidence="2">
    <location>
        <begin position="293"/>
        <end position="403"/>
    </location>
</feature>
<dbReference type="GO" id="GO:0016787">
    <property type="term" value="F:hydrolase activity"/>
    <property type="evidence" value="ECO:0007669"/>
    <property type="project" value="UniProtKB-KW"/>
</dbReference>
<dbReference type="OrthoDB" id="9785345at2"/>
<reference evidence="3 4" key="1">
    <citation type="submission" date="2016-10" db="EMBL/GenBank/DDBJ databases">
        <authorList>
            <person name="de Groot N.N."/>
        </authorList>
    </citation>
    <scope>NUCLEOTIDE SEQUENCE [LARGE SCALE GENOMIC DNA]</scope>
    <source>
        <strain evidence="3 4">NE2</strain>
    </source>
</reference>
<feature type="signal peptide" evidence="1">
    <location>
        <begin position="1"/>
        <end position="30"/>
    </location>
</feature>
<dbReference type="Gene3D" id="1.10.10.2520">
    <property type="entry name" value="Cell wall hydrolase SleB, domain 1"/>
    <property type="match status" value="1"/>
</dbReference>
<dbReference type="InterPro" id="IPR011105">
    <property type="entry name" value="Cell_wall_hydrolase_SleB"/>
</dbReference>
<evidence type="ECO:0000313" key="3">
    <source>
        <dbReference type="EMBL" id="SFK49707.1"/>
    </source>
</evidence>
<proteinExistence type="predicted"/>
<keyword evidence="1" id="KW-0732">Signal</keyword>
<evidence type="ECO:0000313" key="4">
    <source>
        <dbReference type="Proteomes" id="UP000198755"/>
    </source>
</evidence>